<sequence>MAALKSTKFVRFALPPSNPPFCNSNTFWPTKTGGSIPSLTSSQKARRPAATLSRSGCQAEAERNTAARAEGGEPTSANRLGERQGDNPDQPVILDDNELDEAEGASVDIETGCLERDPSPYNISATSEPVLGPIKSIDTSGPWYDVEEGCYIDEPAPRLGPHEQYSIPSAPAQAQPQTLPQSSAPQQDQTNEQGVGSIARNASVELALHSLPKPFDRGDDGWTDESIAELEKELGLALEEEQVESPFAGAPSSPSPRSVEAPQDEIQSRERSKTTGGILEELRDASRRCNSAQDLELWEQRETQVVVEGGAVAMQQQEELAVQKEELGQPAVGDQQDEVEVDNADDPEDKEATEALPAAQPKIPEIDEHRFRLRGVRARQFAGRQIKTTQYRIISMPCEPYSQDLALQVDIFRVCGMRSSLRKGRKVFEYLVNIFGLDSRTWTTEDQLRISLNPMLVAELKASSPHPLSEAQREVLLRHSATPISDKYHHVSRVSRSSSAPADTALEGEPPTRKRGHQDVRTEISSNTYHSANIDDNHDACDTGDEDPRPAKRRKPRAALTVTSTISQRHTPELHVGQPGPLVALSTAIPEIDDAHPQVDHECLSTFVDNSHQYASRTPRSPSVAPEAVPVAEYREWPFQGFLKRTRIGDDVTYNLEFKLPSISEHLQLSIDSKALDICSSKEAPAKASTHHDAAAHTKIHRALSKPKKSKVPWTEEEDAKLLRMWNEGRSWEYIFAALPNRSEGSIRVRCSTKFKKRPRTGAGRY</sequence>
<feature type="region of interest" description="Disordered" evidence="1">
    <location>
        <begin position="687"/>
        <end position="712"/>
    </location>
</feature>
<reference evidence="4" key="1">
    <citation type="journal article" date="2021" name="IMA Fungus">
        <title>Genomic characterization of three marine fungi, including Emericellopsis atlantica sp. nov. with signatures of a generalist lifestyle and marine biomass degradation.</title>
        <authorList>
            <person name="Hagestad O.C."/>
            <person name="Hou L."/>
            <person name="Andersen J.H."/>
            <person name="Hansen E.H."/>
            <person name="Altermark B."/>
            <person name="Li C."/>
            <person name="Kuhnert E."/>
            <person name="Cox R.J."/>
            <person name="Crous P.W."/>
            <person name="Spatafora J.W."/>
            <person name="Lail K."/>
            <person name="Amirebrahimi M."/>
            <person name="Lipzen A."/>
            <person name="Pangilinan J."/>
            <person name="Andreopoulos W."/>
            <person name="Hayes R.D."/>
            <person name="Ng V."/>
            <person name="Grigoriev I.V."/>
            <person name="Jackson S.A."/>
            <person name="Sutton T.D.S."/>
            <person name="Dobson A.D.W."/>
            <person name="Rama T."/>
        </authorList>
    </citation>
    <scope>NUCLEOTIDE SEQUENCE</scope>
    <source>
        <strain evidence="4">TRa018bII</strain>
    </source>
</reference>
<dbReference type="Gene3D" id="1.10.10.60">
    <property type="entry name" value="Homeodomain-like"/>
    <property type="match status" value="1"/>
</dbReference>
<dbReference type="SUPFAM" id="SSF46689">
    <property type="entry name" value="Homeodomain-like"/>
    <property type="match status" value="1"/>
</dbReference>
<dbReference type="Proteomes" id="UP000824998">
    <property type="component" value="Unassembled WGS sequence"/>
</dbReference>
<feature type="region of interest" description="Disordered" evidence="1">
    <location>
        <begin position="111"/>
        <end position="136"/>
    </location>
</feature>
<dbReference type="CDD" id="cd00167">
    <property type="entry name" value="SANT"/>
    <property type="match status" value="1"/>
</dbReference>
<name>A0A9P7YG75_9HELO</name>
<evidence type="ECO:0000313" key="4">
    <source>
        <dbReference type="EMBL" id="KAG9233179.1"/>
    </source>
</evidence>
<organism evidence="4 5">
    <name type="scientific">Amylocarpus encephaloides</name>
    <dbReference type="NCBI Taxonomy" id="45428"/>
    <lineage>
        <taxon>Eukaryota</taxon>
        <taxon>Fungi</taxon>
        <taxon>Dikarya</taxon>
        <taxon>Ascomycota</taxon>
        <taxon>Pezizomycotina</taxon>
        <taxon>Leotiomycetes</taxon>
        <taxon>Helotiales</taxon>
        <taxon>Helotiales incertae sedis</taxon>
        <taxon>Amylocarpus</taxon>
    </lineage>
</organism>
<dbReference type="EMBL" id="MU251512">
    <property type="protein sequence ID" value="KAG9233179.1"/>
    <property type="molecule type" value="Genomic_DNA"/>
</dbReference>
<dbReference type="PROSITE" id="PS50090">
    <property type="entry name" value="MYB_LIKE"/>
    <property type="match status" value="1"/>
</dbReference>
<accession>A0A9P7YG75</accession>
<dbReference type="InterPro" id="IPR009057">
    <property type="entry name" value="Homeodomain-like_sf"/>
</dbReference>
<feature type="region of interest" description="Disordered" evidence="1">
    <location>
        <begin position="487"/>
        <end position="560"/>
    </location>
</feature>
<evidence type="ECO:0000313" key="5">
    <source>
        <dbReference type="Proteomes" id="UP000824998"/>
    </source>
</evidence>
<proteinExistence type="predicted"/>
<feature type="compositionally biased region" description="Polar residues" evidence="1">
    <location>
        <begin position="32"/>
        <end position="43"/>
    </location>
</feature>
<evidence type="ECO:0000259" key="2">
    <source>
        <dbReference type="PROSITE" id="PS50090"/>
    </source>
</evidence>
<dbReference type="AlphaFoldDB" id="A0A9P7YG75"/>
<evidence type="ECO:0000259" key="3">
    <source>
        <dbReference type="PROSITE" id="PS51294"/>
    </source>
</evidence>
<feature type="compositionally biased region" description="Acidic residues" evidence="1">
    <location>
        <begin position="335"/>
        <end position="347"/>
    </location>
</feature>
<feature type="compositionally biased region" description="Basic residues" evidence="1">
    <location>
        <begin position="698"/>
        <end position="711"/>
    </location>
</feature>
<gene>
    <name evidence="4" type="ORF">BJ875DRAFT_485394</name>
</gene>
<comment type="caution">
    <text evidence="4">The sequence shown here is derived from an EMBL/GenBank/DDBJ whole genome shotgun (WGS) entry which is preliminary data.</text>
</comment>
<feature type="region of interest" description="Disordered" evidence="1">
    <location>
        <begin position="32"/>
        <end position="95"/>
    </location>
</feature>
<feature type="compositionally biased region" description="Low complexity" evidence="1">
    <location>
        <begin position="164"/>
        <end position="187"/>
    </location>
</feature>
<evidence type="ECO:0000256" key="1">
    <source>
        <dbReference type="SAM" id="MobiDB-lite"/>
    </source>
</evidence>
<dbReference type="InterPro" id="IPR001005">
    <property type="entry name" value="SANT/Myb"/>
</dbReference>
<dbReference type="PROSITE" id="PS51294">
    <property type="entry name" value="HTH_MYB"/>
    <property type="match status" value="1"/>
</dbReference>
<feature type="domain" description="Myb-like" evidence="2">
    <location>
        <begin position="706"/>
        <end position="750"/>
    </location>
</feature>
<evidence type="ECO:0008006" key="6">
    <source>
        <dbReference type="Google" id="ProtNLM"/>
    </source>
</evidence>
<dbReference type="InterPro" id="IPR017930">
    <property type="entry name" value="Myb_dom"/>
</dbReference>
<keyword evidence="5" id="KW-1185">Reference proteome</keyword>
<feature type="region of interest" description="Disordered" evidence="1">
    <location>
        <begin position="326"/>
        <end position="347"/>
    </location>
</feature>
<protein>
    <recommendedName>
        <fullName evidence="6">Myb-like domain-containing protein</fullName>
    </recommendedName>
</protein>
<feature type="region of interest" description="Disordered" evidence="1">
    <location>
        <begin position="152"/>
        <end position="280"/>
    </location>
</feature>
<feature type="domain" description="HTH myb-type" evidence="3">
    <location>
        <begin position="706"/>
        <end position="759"/>
    </location>
</feature>
<feature type="compositionally biased region" description="Basic and acidic residues" evidence="1">
    <location>
        <begin position="533"/>
        <end position="550"/>
    </location>
</feature>
<dbReference type="OrthoDB" id="3563077at2759"/>
<feature type="compositionally biased region" description="Low complexity" evidence="1">
    <location>
        <begin position="245"/>
        <end position="258"/>
    </location>
</feature>